<dbReference type="InterPro" id="IPR008928">
    <property type="entry name" value="6-hairpin_glycosidase_sf"/>
</dbReference>
<name>A0ABS1K6M0_9MICC</name>
<evidence type="ECO:0000256" key="3">
    <source>
        <dbReference type="ARBA" id="ARBA00023295"/>
    </source>
</evidence>
<reference evidence="5 6" key="1">
    <citation type="submission" date="2021-01" db="EMBL/GenBank/DDBJ databases">
        <title>Genome public.</title>
        <authorList>
            <person name="Liu C."/>
            <person name="Sun Q."/>
        </authorList>
    </citation>
    <scope>NUCLEOTIDE SEQUENCE [LARGE SCALE GENOMIC DNA]</scope>
    <source>
        <strain evidence="5 6">JC656</strain>
    </source>
</reference>
<evidence type="ECO:0000313" key="5">
    <source>
        <dbReference type="EMBL" id="MBL0707329.1"/>
    </source>
</evidence>
<keyword evidence="6" id="KW-1185">Reference proteome</keyword>
<organism evidence="5 6">
    <name type="scientific">Sinomonas cellulolyticus</name>
    <dbReference type="NCBI Taxonomy" id="2801916"/>
    <lineage>
        <taxon>Bacteria</taxon>
        <taxon>Bacillati</taxon>
        <taxon>Actinomycetota</taxon>
        <taxon>Actinomycetes</taxon>
        <taxon>Micrococcales</taxon>
        <taxon>Micrococcaceae</taxon>
        <taxon>Sinomonas</taxon>
    </lineage>
</organism>
<dbReference type="InterPro" id="IPR054491">
    <property type="entry name" value="MGH1-like_GH"/>
</dbReference>
<dbReference type="Proteomes" id="UP000639051">
    <property type="component" value="Unassembled WGS sequence"/>
</dbReference>
<accession>A0ABS1K6M0</accession>
<comment type="caution">
    <text evidence="5">The sequence shown here is derived from an EMBL/GenBank/DDBJ whole genome shotgun (WGS) entry which is preliminary data.</text>
</comment>
<dbReference type="Gene3D" id="1.50.10.10">
    <property type="match status" value="1"/>
</dbReference>
<dbReference type="PANTHER" id="PTHR10412:SF11">
    <property type="entry name" value="MANNOSYL-OLIGOSACCHARIDE GLUCOSIDASE"/>
    <property type="match status" value="1"/>
</dbReference>
<gene>
    <name evidence="5" type="ORF">JJE72_17685</name>
</gene>
<sequence length="439" mass="48345">MDATQLRDRAREVLAANDTGTIVTAAPRLYPHQWSWDAAFVAAGLSTVSVPRALAELAHLLEAQWDSGMIPHIVFADVEGYFPGADRWRTAGISPAGVRSSGICQPPVHATMLRRIVERATANGGEDARLAEEFARHTLPRWALWHEWLRRARAADGSGLVTTYHGWESGMDNSPRFDGPYARVHPGEVEPFVRTDTRIVQDASQRPSDDEYARYLWLVQQMADVAYDDERLPGAVDFQVKDVFASAALAAANEDLAVLAERLGHAGDPASDPGRLRDWAAEFREGVDATVDPETGLARDRDVLTGEWIAKPTIAGFAPLVSSTDTAVREAQLALLDGPAWAGDPRLAFALPPSTSPVSAEFRPREYWRGPVWPVMTWYLAQSVRGNGDEAAYTRWREASLDQLAEGHFGEYYEPFTGEPLGSPDQSWTAAVALEWLDD</sequence>
<dbReference type="InterPro" id="IPR012341">
    <property type="entry name" value="6hp_glycosidase-like_sf"/>
</dbReference>
<dbReference type="SUPFAM" id="SSF48208">
    <property type="entry name" value="Six-hairpin glycosidases"/>
    <property type="match status" value="1"/>
</dbReference>
<evidence type="ECO:0000256" key="1">
    <source>
        <dbReference type="ARBA" id="ARBA00010833"/>
    </source>
</evidence>
<dbReference type="RefSeq" id="WP_189693761.1">
    <property type="nucleotide sequence ID" value="NZ_BNCM01000006.1"/>
</dbReference>
<dbReference type="Pfam" id="PF22422">
    <property type="entry name" value="MGH1-like_GH"/>
    <property type="match status" value="1"/>
</dbReference>
<keyword evidence="2" id="KW-0378">Hydrolase</keyword>
<keyword evidence="3" id="KW-0326">Glycosidase</keyword>
<feature type="domain" description="Mannosylglycerate hydrolase MGH1-like glycoside hydrolase" evidence="4">
    <location>
        <begin position="30"/>
        <end position="429"/>
    </location>
</feature>
<dbReference type="EMBL" id="JAERRC010000046">
    <property type="protein sequence ID" value="MBL0707329.1"/>
    <property type="molecule type" value="Genomic_DNA"/>
</dbReference>
<dbReference type="PANTHER" id="PTHR10412">
    <property type="entry name" value="MANNOSYL-OLIGOSACCHARIDE GLUCOSIDASE"/>
    <property type="match status" value="1"/>
</dbReference>
<evidence type="ECO:0000313" key="6">
    <source>
        <dbReference type="Proteomes" id="UP000639051"/>
    </source>
</evidence>
<proteinExistence type="inferred from homology"/>
<protein>
    <submittedName>
        <fullName evidence="5">Glycogen debranching protein</fullName>
    </submittedName>
</protein>
<evidence type="ECO:0000259" key="4">
    <source>
        <dbReference type="Pfam" id="PF22422"/>
    </source>
</evidence>
<evidence type="ECO:0000256" key="2">
    <source>
        <dbReference type="ARBA" id="ARBA00022801"/>
    </source>
</evidence>
<comment type="similarity">
    <text evidence="1">Belongs to the glycosyl hydrolase 63 family.</text>
</comment>
<dbReference type="InterPro" id="IPR004888">
    <property type="entry name" value="Glycoside_hydrolase_63"/>
</dbReference>